<dbReference type="InterPro" id="IPR037119">
    <property type="entry name" value="Haem_oxidase_HugZ-like_sf"/>
</dbReference>
<dbReference type="Proteomes" id="UP000288805">
    <property type="component" value="Unassembled WGS sequence"/>
</dbReference>
<accession>A0A438BUG3</accession>
<feature type="transmembrane region" description="Helical" evidence="1">
    <location>
        <begin position="12"/>
        <end position="36"/>
    </location>
</feature>
<evidence type="ECO:0000256" key="2">
    <source>
        <dbReference type="SAM" id="SignalP"/>
    </source>
</evidence>
<reference evidence="3 4" key="1">
    <citation type="journal article" date="2018" name="PLoS Genet.">
        <title>Population sequencing reveals clonal diversity and ancestral inbreeding in the grapevine cultivar Chardonnay.</title>
        <authorList>
            <person name="Roach M.J."/>
            <person name="Johnson D.L."/>
            <person name="Bohlmann J."/>
            <person name="van Vuuren H.J."/>
            <person name="Jones S.J."/>
            <person name="Pretorius I.S."/>
            <person name="Schmidt S.A."/>
            <person name="Borneman A.R."/>
        </authorList>
    </citation>
    <scope>NUCLEOTIDE SEQUENCE [LARGE SCALE GENOMIC DNA]</scope>
    <source>
        <strain evidence="4">cv. Chardonnay</strain>
        <tissue evidence="3">Leaf</tissue>
    </source>
</reference>
<comment type="caution">
    <text evidence="3">The sequence shown here is derived from an EMBL/GenBank/DDBJ whole genome shotgun (WGS) entry which is preliminary data.</text>
</comment>
<protein>
    <submittedName>
        <fullName evidence="3">Glutamyl-tRNA reductase-binding protein, chloroplastic</fullName>
    </submittedName>
</protein>
<proteinExistence type="predicted"/>
<keyword evidence="1" id="KW-0472">Membrane</keyword>
<feature type="signal peptide" evidence="2">
    <location>
        <begin position="1"/>
        <end position="16"/>
    </location>
</feature>
<keyword evidence="1" id="KW-0812">Transmembrane</keyword>
<dbReference type="EMBL" id="QGNW01002616">
    <property type="protein sequence ID" value="RVW14613.1"/>
    <property type="molecule type" value="Genomic_DNA"/>
</dbReference>
<gene>
    <name evidence="3" type="primary">GLUTRBP_2</name>
    <name evidence="3" type="ORF">CK203_083911</name>
</gene>
<evidence type="ECO:0000313" key="4">
    <source>
        <dbReference type="Proteomes" id="UP000288805"/>
    </source>
</evidence>
<dbReference type="AlphaFoldDB" id="A0A438BUG3"/>
<evidence type="ECO:0000256" key="1">
    <source>
        <dbReference type="SAM" id="Phobius"/>
    </source>
</evidence>
<sequence length="202" mass="22855">MCTACFARASCALAWGLLCVGPVCVWLAVCACGLLVCAPSPCTRQLLQLDATNPPPPCLFPQGFSYRCKVLTYEAFSIEWPSICGMMAWKRRLKNVCDMRAPGMSWRFGKEVDENLLHVVSVERVLQMEDFQEVGTWVTSSDYRTANPDPLRDSAEKFVDEINTNNMEDVNRFCNIYVDLDFQSDGFYHPWGINRTCLVLNV</sequence>
<feature type="chain" id="PRO_5019586417" evidence="2">
    <location>
        <begin position="17"/>
        <end position="202"/>
    </location>
</feature>
<keyword evidence="2" id="KW-0732">Signal</keyword>
<keyword evidence="1" id="KW-1133">Transmembrane helix</keyword>
<organism evidence="3 4">
    <name type="scientific">Vitis vinifera</name>
    <name type="common">Grape</name>
    <dbReference type="NCBI Taxonomy" id="29760"/>
    <lineage>
        <taxon>Eukaryota</taxon>
        <taxon>Viridiplantae</taxon>
        <taxon>Streptophyta</taxon>
        <taxon>Embryophyta</taxon>
        <taxon>Tracheophyta</taxon>
        <taxon>Spermatophyta</taxon>
        <taxon>Magnoliopsida</taxon>
        <taxon>eudicotyledons</taxon>
        <taxon>Gunneridae</taxon>
        <taxon>Pentapetalae</taxon>
        <taxon>rosids</taxon>
        <taxon>Vitales</taxon>
        <taxon>Vitaceae</taxon>
        <taxon>Viteae</taxon>
        <taxon>Vitis</taxon>
    </lineage>
</organism>
<evidence type="ECO:0000313" key="3">
    <source>
        <dbReference type="EMBL" id="RVW14613.1"/>
    </source>
</evidence>
<dbReference type="Gene3D" id="3.20.180.10">
    <property type="entry name" value="PNP-oxidase-like"/>
    <property type="match status" value="1"/>
</dbReference>
<name>A0A438BUG3_VITVI</name>